<feature type="region of interest" description="Disordered" evidence="2">
    <location>
        <begin position="202"/>
        <end position="263"/>
    </location>
</feature>
<evidence type="ECO:0000313" key="4">
    <source>
        <dbReference type="Proteomes" id="UP000580250"/>
    </source>
</evidence>
<protein>
    <submittedName>
        <fullName evidence="3">Uncharacterized protein</fullName>
    </submittedName>
</protein>
<sequence>MEINIILRYIELEDKIKESREEGGKNFRSGEEIKRFINSIKRIRKNLEVLESAIIERELKITRDEFNQQNSNTHSEFVQKFFDDHSEDHWAALKKNLGDLQELHRQIREKRDLHSQEQNEEEKNKLNKEIDNLNKLASYRRNRFTAIHHAAYKKWKNFELPIPPTKNEIKAMQKIEEKSSSRIFEKCPRDEMLEVVKDRHGYEEDKARESEENERKDKELKESKEKLKHARSIDKHGDPITLDSQSAEEEDVAEEESFEKEEEVWEEINRKSPVLDLDSKEEIIPTEEIFDEKEYEQSTDDLIKEKTVTLIEEKESHLKDLHSDIEFEYLDSIDRFRVIFNDPEIRNITISSQLCYVLGFPLGPLVNGQIGK</sequence>
<evidence type="ECO:0000256" key="1">
    <source>
        <dbReference type="SAM" id="Coils"/>
    </source>
</evidence>
<accession>A0A6V7Y934</accession>
<dbReference type="EMBL" id="CAJEWN010003574">
    <property type="protein sequence ID" value="CAD2208031.1"/>
    <property type="molecule type" value="Genomic_DNA"/>
</dbReference>
<proteinExistence type="predicted"/>
<keyword evidence="1" id="KW-0175">Coiled coil</keyword>
<dbReference type="AlphaFoldDB" id="A0A6V7Y934"/>
<gene>
    <name evidence="3" type="ORF">MENT_LOCUS62026</name>
</gene>
<evidence type="ECO:0000256" key="2">
    <source>
        <dbReference type="SAM" id="MobiDB-lite"/>
    </source>
</evidence>
<evidence type="ECO:0000313" key="3">
    <source>
        <dbReference type="EMBL" id="CAD2208031.1"/>
    </source>
</evidence>
<reference evidence="3 4" key="1">
    <citation type="submission" date="2020-08" db="EMBL/GenBank/DDBJ databases">
        <authorList>
            <person name="Koutsovoulos G."/>
            <person name="Danchin GJ E."/>
        </authorList>
    </citation>
    <scope>NUCLEOTIDE SEQUENCE [LARGE SCALE GENOMIC DNA]</scope>
</reference>
<feature type="coiled-coil region" evidence="1">
    <location>
        <begin position="100"/>
        <end position="136"/>
    </location>
</feature>
<dbReference type="Proteomes" id="UP000580250">
    <property type="component" value="Unassembled WGS sequence"/>
</dbReference>
<feature type="compositionally biased region" description="Basic and acidic residues" evidence="2">
    <location>
        <begin position="202"/>
        <end position="238"/>
    </location>
</feature>
<comment type="caution">
    <text evidence="3">The sequence shown here is derived from an EMBL/GenBank/DDBJ whole genome shotgun (WGS) entry which is preliminary data.</text>
</comment>
<feature type="compositionally biased region" description="Acidic residues" evidence="2">
    <location>
        <begin position="246"/>
        <end position="263"/>
    </location>
</feature>
<name>A0A6V7Y934_MELEN</name>
<organism evidence="3 4">
    <name type="scientific">Meloidogyne enterolobii</name>
    <name type="common">Root-knot nematode worm</name>
    <name type="synonym">Meloidogyne mayaguensis</name>
    <dbReference type="NCBI Taxonomy" id="390850"/>
    <lineage>
        <taxon>Eukaryota</taxon>
        <taxon>Metazoa</taxon>
        <taxon>Ecdysozoa</taxon>
        <taxon>Nematoda</taxon>
        <taxon>Chromadorea</taxon>
        <taxon>Rhabditida</taxon>
        <taxon>Tylenchina</taxon>
        <taxon>Tylenchomorpha</taxon>
        <taxon>Tylenchoidea</taxon>
        <taxon>Meloidogynidae</taxon>
        <taxon>Meloidogyninae</taxon>
        <taxon>Meloidogyne</taxon>
    </lineage>
</organism>